<evidence type="ECO:0000313" key="3">
    <source>
        <dbReference type="Proteomes" id="UP000030669"/>
    </source>
</evidence>
<dbReference type="OrthoDB" id="2669285at2759"/>
<dbReference type="eggNOG" id="ENOG502RCRK">
    <property type="taxonomic scope" value="Eukaryota"/>
</dbReference>
<feature type="compositionally biased region" description="Pro residues" evidence="1">
    <location>
        <begin position="11"/>
        <end position="25"/>
    </location>
</feature>
<sequence length="136" mass="14758">MSSSSRELIPLPEPAPAPAEAPQPPAAGEDVFSAPTEPPLRNRRTMPGYFPTGETPSNSPATAIDSLTDDRDVVEGSPRSLAEALLKRSQFRMSQFSASQNSSSTPARTVIRSDPTMITTFDPADRELYDLWAPKR</sequence>
<protein>
    <submittedName>
        <fullName evidence="2">Uncharacterized protein</fullName>
    </submittedName>
</protein>
<organism evidence="2 3">
    <name type="scientific">Gloeophyllum trabeum (strain ATCC 11539 / FP-39264 / Madison 617)</name>
    <name type="common">Brown rot fungus</name>
    <dbReference type="NCBI Taxonomy" id="670483"/>
    <lineage>
        <taxon>Eukaryota</taxon>
        <taxon>Fungi</taxon>
        <taxon>Dikarya</taxon>
        <taxon>Basidiomycota</taxon>
        <taxon>Agaricomycotina</taxon>
        <taxon>Agaricomycetes</taxon>
        <taxon>Gloeophyllales</taxon>
        <taxon>Gloeophyllaceae</taxon>
        <taxon>Gloeophyllum</taxon>
    </lineage>
</organism>
<dbReference type="Proteomes" id="UP000030669">
    <property type="component" value="Unassembled WGS sequence"/>
</dbReference>
<evidence type="ECO:0000313" key="2">
    <source>
        <dbReference type="EMBL" id="EPQ59430.1"/>
    </source>
</evidence>
<evidence type="ECO:0000256" key="1">
    <source>
        <dbReference type="SAM" id="MobiDB-lite"/>
    </source>
</evidence>
<gene>
    <name evidence="2" type="ORF">GLOTRDRAFT_91027</name>
</gene>
<dbReference type="KEGG" id="gtr:GLOTRDRAFT_91027"/>
<feature type="region of interest" description="Disordered" evidence="1">
    <location>
        <begin position="1"/>
        <end position="78"/>
    </location>
</feature>
<proteinExistence type="predicted"/>
<reference evidence="2 3" key="1">
    <citation type="journal article" date="2012" name="Science">
        <title>The Paleozoic origin of enzymatic lignin decomposition reconstructed from 31 fungal genomes.</title>
        <authorList>
            <person name="Floudas D."/>
            <person name="Binder M."/>
            <person name="Riley R."/>
            <person name="Barry K."/>
            <person name="Blanchette R.A."/>
            <person name="Henrissat B."/>
            <person name="Martinez A.T."/>
            <person name="Otillar R."/>
            <person name="Spatafora J.W."/>
            <person name="Yadav J.S."/>
            <person name="Aerts A."/>
            <person name="Benoit I."/>
            <person name="Boyd A."/>
            <person name="Carlson A."/>
            <person name="Copeland A."/>
            <person name="Coutinho P.M."/>
            <person name="de Vries R.P."/>
            <person name="Ferreira P."/>
            <person name="Findley K."/>
            <person name="Foster B."/>
            <person name="Gaskell J."/>
            <person name="Glotzer D."/>
            <person name="Gorecki P."/>
            <person name="Heitman J."/>
            <person name="Hesse C."/>
            <person name="Hori C."/>
            <person name="Igarashi K."/>
            <person name="Jurgens J.A."/>
            <person name="Kallen N."/>
            <person name="Kersten P."/>
            <person name="Kohler A."/>
            <person name="Kuees U."/>
            <person name="Kumar T.K.A."/>
            <person name="Kuo A."/>
            <person name="LaButti K."/>
            <person name="Larrondo L.F."/>
            <person name="Lindquist E."/>
            <person name="Ling A."/>
            <person name="Lombard V."/>
            <person name="Lucas S."/>
            <person name="Lundell T."/>
            <person name="Martin R."/>
            <person name="McLaughlin D.J."/>
            <person name="Morgenstern I."/>
            <person name="Morin E."/>
            <person name="Murat C."/>
            <person name="Nagy L.G."/>
            <person name="Nolan M."/>
            <person name="Ohm R.A."/>
            <person name="Patyshakuliyeva A."/>
            <person name="Rokas A."/>
            <person name="Ruiz-Duenas F.J."/>
            <person name="Sabat G."/>
            <person name="Salamov A."/>
            <person name="Samejima M."/>
            <person name="Schmutz J."/>
            <person name="Slot J.C."/>
            <person name="St John F."/>
            <person name="Stenlid J."/>
            <person name="Sun H."/>
            <person name="Sun S."/>
            <person name="Syed K."/>
            <person name="Tsang A."/>
            <person name="Wiebenga A."/>
            <person name="Young D."/>
            <person name="Pisabarro A."/>
            <person name="Eastwood D.C."/>
            <person name="Martin F."/>
            <person name="Cullen D."/>
            <person name="Grigoriev I.V."/>
            <person name="Hibbett D.S."/>
        </authorList>
    </citation>
    <scope>NUCLEOTIDE SEQUENCE [LARGE SCALE GENOMIC DNA]</scope>
    <source>
        <strain evidence="2 3">ATCC 11539</strain>
    </source>
</reference>
<dbReference type="HOGENOM" id="CLU_1875653_0_0_1"/>
<dbReference type="AlphaFoldDB" id="S7RX18"/>
<dbReference type="GeneID" id="19309286"/>
<accession>S7RX18</accession>
<dbReference type="EMBL" id="KB469297">
    <property type="protein sequence ID" value="EPQ59430.1"/>
    <property type="molecule type" value="Genomic_DNA"/>
</dbReference>
<keyword evidence="3" id="KW-1185">Reference proteome</keyword>
<feature type="region of interest" description="Disordered" evidence="1">
    <location>
        <begin position="94"/>
        <end position="116"/>
    </location>
</feature>
<feature type="compositionally biased region" description="Low complexity" evidence="1">
    <location>
        <begin position="94"/>
        <end position="104"/>
    </location>
</feature>
<name>S7RX18_GLOTA</name>
<dbReference type="RefSeq" id="XP_007862422.1">
    <property type="nucleotide sequence ID" value="XM_007864231.1"/>
</dbReference>